<proteinExistence type="predicted"/>
<dbReference type="InterPro" id="IPR032710">
    <property type="entry name" value="NTF2-like_dom_sf"/>
</dbReference>
<sequence length="179" mass="19522">MNTPPSAVVSDPKATAVGSIHAMAHGSRPDFDGYIAADGFTREQRAAPPSARGTGPGAFFALAQWIRASIADLDYEIHHVAADGDLVTVNSTMSGRHVAPAVFYTDDGKVETVFPPTGKSFAITQSHWFRIADDKIIEHWANRDDLGMAKALGWVPPTPVYLARMALARRRFRHAGRRR</sequence>
<reference evidence="1 2" key="2">
    <citation type="submission" date="2020-06" db="EMBL/GenBank/DDBJ databases">
        <title>Antribacter stalactiti gen. nov., sp. nov., a new member of the family Nacardiaceae isolated from a cave.</title>
        <authorList>
            <person name="Kim I.S."/>
        </authorList>
    </citation>
    <scope>NUCLEOTIDE SEQUENCE [LARGE SCALE GENOMIC DNA]</scope>
    <source>
        <strain evidence="1 2">YC2-7</strain>
    </source>
</reference>
<dbReference type="AlphaFoldDB" id="A0A848KR71"/>
<name>A0A848KR71_9NOCA</name>
<protein>
    <submittedName>
        <fullName evidence="1">Ester cyclase</fullName>
    </submittedName>
</protein>
<dbReference type="Proteomes" id="UP000535543">
    <property type="component" value="Unassembled WGS sequence"/>
</dbReference>
<dbReference type="SUPFAM" id="SSF54427">
    <property type="entry name" value="NTF2-like"/>
    <property type="match status" value="1"/>
</dbReference>
<dbReference type="InterPro" id="IPR009959">
    <property type="entry name" value="Cyclase_SnoaL-like"/>
</dbReference>
<dbReference type="Gene3D" id="3.10.450.50">
    <property type="match status" value="1"/>
</dbReference>
<accession>A0A848KR71</accession>
<evidence type="ECO:0000313" key="1">
    <source>
        <dbReference type="EMBL" id="NMN99072.1"/>
    </source>
</evidence>
<gene>
    <name evidence="1" type="ORF">FGL95_29000</name>
</gene>
<evidence type="ECO:0000313" key="2">
    <source>
        <dbReference type="Proteomes" id="UP000535543"/>
    </source>
</evidence>
<comment type="caution">
    <text evidence="1">The sequence shown here is derived from an EMBL/GenBank/DDBJ whole genome shotgun (WGS) entry which is preliminary data.</text>
</comment>
<organism evidence="1 2">
    <name type="scientific">Antrihabitans stalactiti</name>
    <dbReference type="NCBI Taxonomy" id="2584121"/>
    <lineage>
        <taxon>Bacteria</taxon>
        <taxon>Bacillati</taxon>
        <taxon>Actinomycetota</taxon>
        <taxon>Actinomycetes</taxon>
        <taxon>Mycobacteriales</taxon>
        <taxon>Nocardiaceae</taxon>
        <taxon>Antrihabitans</taxon>
    </lineage>
</organism>
<dbReference type="EMBL" id="VCQU01000014">
    <property type="protein sequence ID" value="NMN99072.1"/>
    <property type="molecule type" value="Genomic_DNA"/>
</dbReference>
<dbReference type="RefSeq" id="WP_169594008.1">
    <property type="nucleotide sequence ID" value="NZ_VCQU01000014.1"/>
</dbReference>
<dbReference type="Pfam" id="PF07366">
    <property type="entry name" value="SnoaL"/>
    <property type="match status" value="1"/>
</dbReference>
<keyword evidence="2" id="KW-1185">Reference proteome</keyword>
<reference evidence="1 2" key="1">
    <citation type="submission" date="2019-05" db="EMBL/GenBank/DDBJ databases">
        <authorList>
            <person name="Lee S.D."/>
        </authorList>
    </citation>
    <scope>NUCLEOTIDE SEQUENCE [LARGE SCALE GENOMIC DNA]</scope>
    <source>
        <strain evidence="1 2">YC2-7</strain>
    </source>
</reference>
<dbReference type="GO" id="GO:0030638">
    <property type="term" value="P:polyketide metabolic process"/>
    <property type="evidence" value="ECO:0007669"/>
    <property type="project" value="InterPro"/>
</dbReference>